<name>A0AAE1G380_PETCI</name>
<feature type="disulfide bond" evidence="2">
    <location>
        <begin position="411"/>
        <end position="426"/>
    </location>
</feature>
<evidence type="ECO:0000256" key="1">
    <source>
        <dbReference type="ARBA" id="ARBA00023157"/>
    </source>
</evidence>
<comment type="caution">
    <text evidence="2">Lacks conserved residue(s) required for the propagation of feature annotation.</text>
</comment>
<gene>
    <name evidence="6" type="ORF">Pcinc_011382</name>
</gene>
<dbReference type="Pfam" id="PF01683">
    <property type="entry name" value="EB"/>
    <property type="match status" value="2"/>
</dbReference>
<dbReference type="CDD" id="cd00112">
    <property type="entry name" value="LDLa"/>
    <property type="match status" value="4"/>
</dbReference>
<feature type="disulfide bond" evidence="2">
    <location>
        <begin position="531"/>
        <end position="546"/>
    </location>
</feature>
<feature type="signal peptide" evidence="4">
    <location>
        <begin position="1"/>
        <end position="19"/>
    </location>
</feature>
<dbReference type="Proteomes" id="UP001286313">
    <property type="component" value="Unassembled WGS sequence"/>
</dbReference>
<evidence type="ECO:0000259" key="5">
    <source>
        <dbReference type="Pfam" id="PF01683"/>
    </source>
</evidence>
<organism evidence="6 7">
    <name type="scientific">Petrolisthes cinctipes</name>
    <name type="common">Flat porcelain crab</name>
    <dbReference type="NCBI Taxonomy" id="88211"/>
    <lineage>
        <taxon>Eukaryota</taxon>
        <taxon>Metazoa</taxon>
        <taxon>Ecdysozoa</taxon>
        <taxon>Arthropoda</taxon>
        <taxon>Crustacea</taxon>
        <taxon>Multicrustacea</taxon>
        <taxon>Malacostraca</taxon>
        <taxon>Eumalacostraca</taxon>
        <taxon>Eucarida</taxon>
        <taxon>Decapoda</taxon>
        <taxon>Pleocyemata</taxon>
        <taxon>Anomura</taxon>
        <taxon>Galatheoidea</taxon>
        <taxon>Porcellanidae</taxon>
        <taxon>Petrolisthes</taxon>
    </lineage>
</organism>
<keyword evidence="1 2" id="KW-1015">Disulfide bond</keyword>
<keyword evidence="4" id="KW-0732">Signal</keyword>
<dbReference type="SMART" id="SM00192">
    <property type="entry name" value="LDLa"/>
    <property type="match status" value="4"/>
</dbReference>
<evidence type="ECO:0000256" key="4">
    <source>
        <dbReference type="SAM" id="SignalP"/>
    </source>
</evidence>
<keyword evidence="7" id="KW-1185">Reference proteome</keyword>
<dbReference type="AlphaFoldDB" id="A0AAE1G380"/>
<protein>
    <recommendedName>
        <fullName evidence="5">EB domain-containing protein</fullName>
    </recommendedName>
</protein>
<feature type="disulfide bond" evidence="2">
    <location>
        <begin position="431"/>
        <end position="443"/>
    </location>
</feature>
<dbReference type="Pfam" id="PF00057">
    <property type="entry name" value="Ldl_recept_a"/>
    <property type="match status" value="3"/>
</dbReference>
<proteinExistence type="predicted"/>
<feature type="domain" description="EB" evidence="5">
    <location>
        <begin position="153"/>
        <end position="204"/>
    </location>
</feature>
<dbReference type="InterPro" id="IPR036055">
    <property type="entry name" value="LDL_receptor-like_sf"/>
</dbReference>
<accession>A0AAE1G380</accession>
<feature type="disulfide bond" evidence="2">
    <location>
        <begin position="519"/>
        <end position="537"/>
    </location>
</feature>
<comment type="caution">
    <text evidence="6">The sequence shown here is derived from an EMBL/GenBank/DDBJ whole genome shotgun (WGS) entry which is preliminary data.</text>
</comment>
<dbReference type="PANTHER" id="PTHR39069:SF1">
    <property type="entry name" value="ECDYSONE-INDUCIBLE GENE E1, ISOFORM A"/>
    <property type="match status" value="1"/>
</dbReference>
<dbReference type="PROSITE" id="PS50068">
    <property type="entry name" value="LDLRA_2"/>
    <property type="match status" value="4"/>
</dbReference>
<evidence type="ECO:0000313" key="7">
    <source>
        <dbReference type="Proteomes" id="UP001286313"/>
    </source>
</evidence>
<reference evidence="6" key="1">
    <citation type="submission" date="2023-10" db="EMBL/GenBank/DDBJ databases">
        <title>Genome assemblies of two species of porcelain crab, Petrolisthes cinctipes and Petrolisthes manimaculis (Anomura: Porcellanidae).</title>
        <authorList>
            <person name="Angst P."/>
        </authorList>
    </citation>
    <scope>NUCLEOTIDE SEQUENCE</scope>
    <source>
        <strain evidence="6">PB745_01</strain>
        <tissue evidence="6">Gill</tissue>
    </source>
</reference>
<feature type="disulfide bond" evidence="2">
    <location>
        <begin position="438"/>
        <end position="456"/>
    </location>
</feature>
<dbReference type="Gene3D" id="4.10.400.10">
    <property type="entry name" value="Low-density Lipoprotein Receptor"/>
    <property type="match status" value="4"/>
</dbReference>
<evidence type="ECO:0000313" key="6">
    <source>
        <dbReference type="EMBL" id="KAK3884341.1"/>
    </source>
</evidence>
<feature type="disulfide bond" evidence="2">
    <location>
        <begin position="450"/>
        <end position="465"/>
    </location>
</feature>
<dbReference type="SUPFAM" id="SSF57424">
    <property type="entry name" value="LDL receptor-like module"/>
    <property type="match status" value="4"/>
</dbReference>
<dbReference type="PANTHER" id="PTHR39069">
    <property type="entry name" value="ECDYSONE-INDUCIBLE GENE E1, ISOFORM A"/>
    <property type="match status" value="1"/>
</dbReference>
<dbReference type="InterPro" id="IPR006149">
    <property type="entry name" value="EB_dom"/>
</dbReference>
<feature type="disulfide bond" evidence="2">
    <location>
        <begin position="476"/>
        <end position="494"/>
    </location>
</feature>
<feature type="region of interest" description="Disordered" evidence="3">
    <location>
        <begin position="21"/>
        <end position="68"/>
    </location>
</feature>
<dbReference type="InterPro" id="IPR023415">
    <property type="entry name" value="LDLR_class-A_CS"/>
</dbReference>
<dbReference type="PROSITE" id="PS01209">
    <property type="entry name" value="LDLRA_1"/>
    <property type="match status" value="3"/>
</dbReference>
<feature type="chain" id="PRO_5042018653" description="EB domain-containing protein" evidence="4">
    <location>
        <begin position="20"/>
        <end position="558"/>
    </location>
</feature>
<dbReference type="EMBL" id="JAWQEG010000892">
    <property type="protein sequence ID" value="KAK3884341.1"/>
    <property type="molecule type" value="Genomic_DNA"/>
</dbReference>
<dbReference type="PRINTS" id="PR00261">
    <property type="entry name" value="LDLRECEPTOR"/>
</dbReference>
<feature type="disulfide bond" evidence="2">
    <location>
        <begin position="469"/>
        <end position="481"/>
    </location>
</feature>
<feature type="compositionally biased region" description="Low complexity" evidence="3">
    <location>
        <begin position="26"/>
        <end position="37"/>
    </location>
</feature>
<evidence type="ECO:0000256" key="3">
    <source>
        <dbReference type="SAM" id="MobiDB-lite"/>
    </source>
</evidence>
<feature type="domain" description="EB" evidence="5">
    <location>
        <begin position="206"/>
        <end position="259"/>
    </location>
</feature>
<dbReference type="InterPro" id="IPR002172">
    <property type="entry name" value="LDrepeatLR_classA_rpt"/>
</dbReference>
<sequence>MKMKALLWMLLLLPCLAKAGMGGTDQTTTQQQQQQQQAPRLPRRNSKLGAEWRKTQQEDGDGGDWGTENELTVTQTEEGSRLSVLGGTENELTVTQTKEEGSRLSVLGGTENELTVTQTKEEGSRLSVLGGSCETSKDCSVASGVCDKGMCRCKPYHVAVNATHCLRGALLGFPCHVDGQCNERVDHSTCVQGYCRCIADHVPYRRNNCLKAARVGSMCRSHDQCRLASWGTYCNFTIPRVLGRCQCSPDLPKNGDDTCGHLRYSLGSTCGTSAQCSSYVPGSICVIQRDVPVSTPSDLDPNSISAIPGVGQRAIGVPMAVCSCPPGHLEAENGTRCIPVLKDAGVTPASLGQHCEGSNQCRASDPFTYCRGGVCHCNHDRRECNAHNTGCYNDTFQCASSGKCISWYFVCNGERECEDGSDETHCVPHHCPPLAFTCNDGTCITRARVCDGMPHCPDGSDETQCHGACPASTFRCNDGRCLPGFVFCNAMNTCSDGSDEEVTACIQGAITAPYCPFRCRNGRCRSTAILCSGKNGCGDDSDEEKCQVCSCSRTPPVR</sequence>
<evidence type="ECO:0000256" key="2">
    <source>
        <dbReference type="PROSITE-ProRule" id="PRU00124"/>
    </source>
</evidence>